<dbReference type="OMA" id="FRYVAAT"/>
<feature type="DNA-binding region" description="Homeobox" evidence="5">
    <location>
        <begin position="33"/>
        <end position="92"/>
    </location>
</feature>
<organism evidence="8 9">
    <name type="scientific">Toxocara canis</name>
    <name type="common">Canine roundworm</name>
    <dbReference type="NCBI Taxonomy" id="6265"/>
    <lineage>
        <taxon>Eukaryota</taxon>
        <taxon>Metazoa</taxon>
        <taxon>Ecdysozoa</taxon>
        <taxon>Nematoda</taxon>
        <taxon>Chromadorea</taxon>
        <taxon>Rhabditida</taxon>
        <taxon>Spirurina</taxon>
        <taxon>Ascaridomorpha</taxon>
        <taxon>Ascaridoidea</taxon>
        <taxon>Toxocaridae</taxon>
        <taxon>Toxocara</taxon>
    </lineage>
</organism>
<sequence length="152" mass="17858">MRNLFLQQHFRYVAATLQNYSRQHEVRAKLVRTRKARTAFSDKQLKTLEQRFSEQKYLSVSERVELAIELELTETQVKTWYQNRRTKWKRQIAMGLNANATALPLAPNMKSTLVAGTTTTNWRHYIQPESIIPQLQTFYCAVNLNVGLDLRK</sequence>
<dbReference type="Gene3D" id="1.10.10.60">
    <property type="entry name" value="Homeodomain-like"/>
    <property type="match status" value="1"/>
</dbReference>
<evidence type="ECO:0000256" key="4">
    <source>
        <dbReference type="ARBA" id="ARBA00023242"/>
    </source>
</evidence>
<dbReference type="InterPro" id="IPR050848">
    <property type="entry name" value="Homeobox_TF"/>
</dbReference>
<keyword evidence="9" id="KW-1185">Reference proteome</keyword>
<dbReference type="STRING" id="6265.A0A0B2VWQ3"/>
<gene>
    <name evidence="8" type="primary">B-H1</name>
    <name evidence="8" type="ORF">Tcan_10326</name>
</gene>
<dbReference type="InterPro" id="IPR009057">
    <property type="entry name" value="Homeodomain-like_sf"/>
</dbReference>
<evidence type="ECO:0000313" key="9">
    <source>
        <dbReference type="Proteomes" id="UP000031036"/>
    </source>
</evidence>
<keyword evidence="4 5" id="KW-0539">Nucleus</keyword>
<evidence type="ECO:0000256" key="3">
    <source>
        <dbReference type="ARBA" id="ARBA00023155"/>
    </source>
</evidence>
<dbReference type="Pfam" id="PF00046">
    <property type="entry name" value="Homeodomain"/>
    <property type="match status" value="1"/>
</dbReference>
<accession>A0A0B2VWQ3</accession>
<name>A0A0B2VWQ3_TOXCA</name>
<evidence type="ECO:0000256" key="2">
    <source>
        <dbReference type="ARBA" id="ARBA00023125"/>
    </source>
</evidence>
<comment type="caution">
    <text evidence="8">The sequence shown here is derived from an EMBL/GenBank/DDBJ whole genome shotgun (WGS) entry which is preliminary data.</text>
</comment>
<evidence type="ECO:0000259" key="7">
    <source>
        <dbReference type="PROSITE" id="PS50071"/>
    </source>
</evidence>
<dbReference type="InterPro" id="IPR001356">
    <property type="entry name" value="HD"/>
</dbReference>
<keyword evidence="2 5" id="KW-0238">DNA-binding</keyword>
<protein>
    <submittedName>
        <fullName evidence="8">Homeobox protein B-H1</fullName>
    </submittedName>
</protein>
<reference evidence="8 9" key="1">
    <citation type="submission" date="2014-11" db="EMBL/GenBank/DDBJ databases">
        <title>Genetic blueprint of the zoonotic pathogen Toxocara canis.</title>
        <authorList>
            <person name="Zhu X.-Q."/>
            <person name="Korhonen P.K."/>
            <person name="Cai H."/>
            <person name="Young N.D."/>
            <person name="Nejsum P."/>
            <person name="von Samson-Himmelstjerna G."/>
            <person name="Boag P.R."/>
            <person name="Tan P."/>
            <person name="Li Q."/>
            <person name="Min J."/>
            <person name="Yang Y."/>
            <person name="Wang X."/>
            <person name="Fang X."/>
            <person name="Hall R.S."/>
            <person name="Hofmann A."/>
            <person name="Sternberg P.W."/>
            <person name="Jex A.R."/>
            <person name="Gasser R.B."/>
        </authorList>
    </citation>
    <scope>NUCLEOTIDE SEQUENCE [LARGE SCALE GENOMIC DNA]</scope>
    <source>
        <strain evidence="8">PN_DK_2014</strain>
    </source>
</reference>
<dbReference type="Proteomes" id="UP000031036">
    <property type="component" value="Unassembled WGS sequence"/>
</dbReference>
<dbReference type="SUPFAM" id="SSF46689">
    <property type="entry name" value="Homeodomain-like"/>
    <property type="match status" value="1"/>
</dbReference>
<dbReference type="GO" id="GO:0003677">
    <property type="term" value="F:DNA binding"/>
    <property type="evidence" value="ECO:0007669"/>
    <property type="project" value="UniProtKB-UniRule"/>
</dbReference>
<dbReference type="AlphaFoldDB" id="A0A0B2VWQ3"/>
<comment type="subcellular location">
    <subcellularLocation>
        <location evidence="1 5 6">Nucleus</location>
    </subcellularLocation>
</comment>
<evidence type="ECO:0000256" key="6">
    <source>
        <dbReference type="RuleBase" id="RU000682"/>
    </source>
</evidence>
<dbReference type="GO" id="GO:0000981">
    <property type="term" value="F:DNA-binding transcription factor activity, RNA polymerase II-specific"/>
    <property type="evidence" value="ECO:0007669"/>
    <property type="project" value="InterPro"/>
</dbReference>
<dbReference type="PRINTS" id="PR00024">
    <property type="entry name" value="HOMEOBOX"/>
</dbReference>
<evidence type="ECO:0000313" key="8">
    <source>
        <dbReference type="EMBL" id="KHN85844.1"/>
    </source>
</evidence>
<evidence type="ECO:0000256" key="5">
    <source>
        <dbReference type="PROSITE-ProRule" id="PRU00108"/>
    </source>
</evidence>
<dbReference type="PROSITE" id="PS50071">
    <property type="entry name" value="HOMEOBOX_2"/>
    <property type="match status" value="1"/>
</dbReference>
<dbReference type="OrthoDB" id="6159439at2759"/>
<evidence type="ECO:0000256" key="1">
    <source>
        <dbReference type="ARBA" id="ARBA00004123"/>
    </source>
</evidence>
<feature type="domain" description="Homeobox" evidence="7">
    <location>
        <begin position="31"/>
        <end position="91"/>
    </location>
</feature>
<dbReference type="PROSITE" id="PS00027">
    <property type="entry name" value="HOMEOBOX_1"/>
    <property type="match status" value="1"/>
</dbReference>
<dbReference type="GO" id="GO:0005634">
    <property type="term" value="C:nucleus"/>
    <property type="evidence" value="ECO:0007669"/>
    <property type="project" value="UniProtKB-SubCell"/>
</dbReference>
<dbReference type="CDD" id="cd00086">
    <property type="entry name" value="homeodomain"/>
    <property type="match status" value="1"/>
</dbReference>
<dbReference type="PANTHER" id="PTHR24333:SF5">
    <property type="entry name" value="VENT HOMEOBOX"/>
    <property type="match status" value="1"/>
</dbReference>
<keyword evidence="3 5" id="KW-0371">Homeobox</keyword>
<proteinExistence type="predicted"/>
<dbReference type="PANTHER" id="PTHR24333">
    <property type="entry name" value="HOMEO BOX HB9 LIKE A-RELATED"/>
    <property type="match status" value="1"/>
</dbReference>
<dbReference type="InterPro" id="IPR017970">
    <property type="entry name" value="Homeobox_CS"/>
</dbReference>
<dbReference type="EMBL" id="JPKZ01000726">
    <property type="protein sequence ID" value="KHN85844.1"/>
    <property type="molecule type" value="Genomic_DNA"/>
</dbReference>
<dbReference type="SMART" id="SM00389">
    <property type="entry name" value="HOX"/>
    <property type="match status" value="1"/>
</dbReference>
<dbReference type="InterPro" id="IPR020479">
    <property type="entry name" value="HD_metazoa"/>
</dbReference>